<dbReference type="EMBL" id="LDEV01001869">
    <property type="protein sequence ID" value="KLJ10853.1"/>
    <property type="molecule type" value="Genomic_DNA"/>
</dbReference>
<dbReference type="OrthoDB" id="17199at2759"/>
<feature type="region of interest" description="Disordered" evidence="1">
    <location>
        <begin position="13"/>
        <end position="76"/>
    </location>
</feature>
<dbReference type="STRING" id="2060906.A0A0H1BID2"/>
<evidence type="ECO:0000256" key="1">
    <source>
        <dbReference type="SAM" id="MobiDB-lite"/>
    </source>
</evidence>
<comment type="caution">
    <text evidence="2">The sequence shown here is derived from an EMBL/GenBank/DDBJ whole genome shotgun (WGS) entry which is preliminary data.</text>
</comment>
<protein>
    <submittedName>
        <fullName evidence="2">Uncharacterized protein</fullName>
    </submittedName>
</protein>
<feature type="compositionally biased region" description="Basic and acidic residues" evidence="1">
    <location>
        <begin position="45"/>
        <end position="58"/>
    </location>
</feature>
<name>A0A0H1BID2_9EURO</name>
<sequence length="76" mass="8014">MAEILTEQIEALREARQKSKHTTTADGKQEDGKQEKNAKLPKGMILDKDGKPSDKTDKGSPPAAAPASQSPTGAPS</sequence>
<keyword evidence="3" id="KW-1185">Reference proteome</keyword>
<dbReference type="AlphaFoldDB" id="A0A0H1BID2"/>
<dbReference type="Proteomes" id="UP000053573">
    <property type="component" value="Unassembled WGS sequence"/>
</dbReference>
<proteinExistence type="predicted"/>
<reference evidence="3" key="1">
    <citation type="journal article" date="2015" name="PLoS Genet.">
        <title>The dynamic genome and transcriptome of the human fungal pathogen Blastomyces and close relative Emmonsia.</title>
        <authorList>
            <person name="Munoz J.F."/>
            <person name="Gauthier G.M."/>
            <person name="Desjardins C.A."/>
            <person name="Gallo J.E."/>
            <person name="Holder J."/>
            <person name="Sullivan T.D."/>
            <person name="Marty A.J."/>
            <person name="Carmen J.C."/>
            <person name="Chen Z."/>
            <person name="Ding L."/>
            <person name="Gujja S."/>
            <person name="Magrini V."/>
            <person name="Misas E."/>
            <person name="Mitreva M."/>
            <person name="Priest M."/>
            <person name="Saif S."/>
            <person name="Whiston E.A."/>
            <person name="Young S."/>
            <person name="Zeng Q."/>
            <person name="Goldman W.E."/>
            <person name="Mardis E.R."/>
            <person name="Taylor J.W."/>
            <person name="McEwen J.G."/>
            <person name="Clay O.K."/>
            <person name="Klein B.S."/>
            <person name="Cuomo C.A."/>
        </authorList>
    </citation>
    <scope>NUCLEOTIDE SEQUENCE [LARGE SCALE GENOMIC DNA]</scope>
    <source>
        <strain evidence="3">UAMH 139</strain>
    </source>
</reference>
<organism evidence="2 3">
    <name type="scientific">Blastomyces silverae</name>
    <dbReference type="NCBI Taxonomy" id="2060906"/>
    <lineage>
        <taxon>Eukaryota</taxon>
        <taxon>Fungi</taxon>
        <taxon>Dikarya</taxon>
        <taxon>Ascomycota</taxon>
        <taxon>Pezizomycotina</taxon>
        <taxon>Eurotiomycetes</taxon>
        <taxon>Eurotiomycetidae</taxon>
        <taxon>Onygenales</taxon>
        <taxon>Ajellomycetaceae</taxon>
        <taxon>Blastomyces</taxon>
    </lineage>
</organism>
<feature type="compositionally biased region" description="Basic and acidic residues" evidence="1">
    <location>
        <begin position="27"/>
        <end position="38"/>
    </location>
</feature>
<feature type="compositionally biased region" description="Low complexity" evidence="1">
    <location>
        <begin position="60"/>
        <end position="76"/>
    </location>
</feature>
<evidence type="ECO:0000313" key="2">
    <source>
        <dbReference type="EMBL" id="KLJ10853.1"/>
    </source>
</evidence>
<accession>A0A0H1BID2</accession>
<gene>
    <name evidence="2" type="ORF">EMPG_13793</name>
</gene>
<evidence type="ECO:0000313" key="3">
    <source>
        <dbReference type="Proteomes" id="UP000053573"/>
    </source>
</evidence>